<dbReference type="EMBL" id="VCMV01000077">
    <property type="protein sequence ID" value="KAB0264337.1"/>
    <property type="molecule type" value="Genomic_DNA"/>
</dbReference>
<dbReference type="OrthoDB" id="7908910at2"/>
<dbReference type="Pfam" id="PF03748">
    <property type="entry name" value="FliL"/>
    <property type="match status" value="1"/>
</dbReference>
<evidence type="ECO:0000256" key="3">
    <source>
        <dbReference type="ARBA" id="ARBA00008281"/>
    </source>
</evidence>
<dbReference type="InterPro" id="IPR005503">
    <property type="entry name" value="FliL"/>
</dbReference>
<keyword evidence="11" id="KW-0969">Cilium</keyword>
<evidence type="ECO:0000256" key="6">
    <source>
        <dbReference type="ARBA" id="ARBA00022692"/>
    </source>
</evidence>
<dbReference type="GO" id="GO:0009425">
    <property type="term" value="C:bacterial-type flagellum basal body"/>
    <property type="evidence" value="ECO:0007669"/>
    <property type="project" value="InterPro"/>
</dbReference>
<keyword evidence="4" id="KW-1003">Cell membrane</keyword>
<comment type="similarity">
    <text evidence="3 10">Belongs to the FliL family.</text>
</comment>
<dbReference type="GO" id="GO:0005886">
    <property type="term" value="C:plasma membrane"/>
    <property type="evidence" value="ECO:0007669"/>
    <property type="project" value="UniProtKB-SubCell"/>
</dbReference>
<evidence type="ECO:0000256" key="7">
    <source>
        <dbReference type="ARBA" id="ARBA00022779"/>
    </source>
</evidence>
<comment type="caution">
    <text evidence="11">The sequence shown here is derived from an EMBL/GenBank/DDBJ whole genome shotgun (WGS) entry which is preliminary data.</text>
</comment>
<sequence length="171" mass="18180">MADGDTLALPNSGNAANRGGRFGWALTLVLLTLLAVGLGGGVGALMVSEFERAVLAKHRAETEASNVSASPYSGAISLRSVAPVVTNLANSETDWIRLESSIVFKSGTDINPDIMVAETRQDLLAFLRTVSLAQIQGPSGLLHLREDLNERVRLRSKGSIQELIVESLVVQ</sequence>
<dbReference type="RefSeq" id="WP_150949769.1">
    <property type="nucleotide sequence ID" value="NZ_VCMV01000077.1"/>
</dbReference>
<evidence type="ECO:0000256" key="9">
    <source>
        <dbReference type="ARBA" id="ARBA00023136"/>
    </source>
</evidence>
<proteinExistence type="inferred from homology"/>
<keyword evidence="10" id="KW-0997">Cell inner membrane</keyword>
<feature type="transmembrane region" description="Helical" evidence="10">
    <location>
        <begin position="22"/>
        <end position="47"/>
    </location>
</feature>
<comment type="subcellular location">
    <subcellularLocation>
        <location evidence="10">Cell inner membrane</location>
    </subcellularLocation>
    <subcellularLocation>
        <location evidence="2">Cell membrane</location>
        <topology evidence="2">Single-pass membrane protein</topology>
    </subcellularLocation>
</comment>
<keyword evidence="9 10" id="KW-0472">Membrane</keyword>
<accession>A0A5N3P3P2</accession>
<evidence type="ECO:0000313" key="11">
    <source>
        <dbReference type="EMBL" id="KAB0264337.1"/>
    </source>
</evidence>
<organism evidence="11 12">
    <name type="scientific">Microvirga brassicacearum</name>
    <dbReference type="NCBI Taxonomy" id="2580413"/>
    <lineage>
        <taxon>Bacteria</taxon>
        <taxon>Pseudomonadati</taxon>
        <taxon>Pseudomonadota</taxon>
        <taxon>Alphaproteobacteria</taxon>
        <taxon>Hyphomicrobiales</taxon>
        <taxon>Methylobacteriaceae</taxon>
        <taxon>Microvirga</taxon>
    </lineage>
</organism>
<dbReference type="AlphaFoldDB" id="A0A5N3P3P2"/>
<name>A0A5N3P3P2_9HYPH</name>
<evidence type="ECO:0000256" key="5">
    <source>
        <dbReference type="ARBA" id="ARBA00022500"/>
    </source>
</evidence>
<keyword evidence="6 10" id="KW-0812">Transmembrane</keyword>
<comment type="function">
    <text evidence="1 10">Controls the rotational direction of flagella during chemotaxis.</text>
</comment>
<keyword evidence="11" id="KW-0282">Flagellum</keyword>
<evidence type="ECO:0000256" key="1">
    <source>
        <dbReference type="ARBA" id="ARBA00002254"/>
    </source>
</evidence>
<dbReference type="Proteomes" id="UP000325684">
    <property type="component" value="Unassembled WGS sequence"/>
</dbReference>
<keyword evidence="12" id="KW-1185">Reference proteome</keyword>
<evidence type="ECO:0000256" key="4">
    <source>
        <dbReference type="ARBA" id="ARBA00022475"/>
    </source>
</evidence>
<dbReference type="GO" id="GO:0071973">
    <property type="term" value="P:bacterial-type flagellum-dependent cell motility"/>
    <property type="evidence" value="ECO:0007669"/>
    <property type="project" value="InterPro"/>
</dbReference>
<keyword evidence="5 10" id="KW-0145">Chemotaxis</keyword>
<keyword evidence="11" id="KW-0966">Cell projection</keyword>
<dbReference type="GO" id="GO:0006935">
    <property type="term" value="P:chemotaxis"/>
    <property type="evidence" value="ECO:0007669"/>
    <property type="project" value="UniProtKB-KW"/>
</dbReference>
<keyword evidence="8 10" id="KW-1133">Transmembrane helix</keyword>
<protein>
    <recommendedName>
        <fullName evidence="10">Flagellar protein FliL</fullName>
    </recommendedName>
</protein>
<evidence type="ECO:0000313" key="12">
    <source>
        <dbReference type="Proteomes" id="UP000325684"/>
    </source>
</evidence>
<keyword evidence="7 10" id="KW-0283">Flagellar rotation</keyword>
<reference evidence="11 12" key="1">
    <citation type="journal article" date="2019" name="Microorganisms">
        <title>Genome Insights into the Novel Species Microvirga brassicacearum, a Rapeseed Endophyte with Biotechnological Potential.</title>
        <authorList>
            <person name="Jimenez-Gomez A."/>
            <person name="Saati-Santamaria Z."/>
            <person name="Igual J.M."/>
            <person name="Rivas R."/>
            <person name="Mateos P.F."/>
            <person name="Garcia-Fraile P."/>
        </authorList>
    </citation>
    <scope>NUCLEOTIDE SEQUENCE [LARGE SCALE GENOMIC DNA]</scope>
    <source>
        <strain evidence="11 12">CDVBN77</strain>
    </source>
</reference>
<evidence type="ECO:0000256" key="8">
    <source>
        <dbReference type="ARBA" id="ARBA00022989"/>
    </source>
</evidence>
<gene>
    <name evidence="11" type="ORF">FEZ63_23850</name>
</gene>
<evidence type="ECO:0000256" key="2">
    <source>
        <dbReference type="ARBA" id="ARBA00004162"/>
    </source>
</evidence>
<evidence type="ECO:0000256" key="10">
    <source>
        <dbReference type="RuleBase" id="RU364125"/>
    </source>
</evidence>